<comment type="caution">
    <text evidence="2">The sequence shown here is derived from an EMBL/GenBank/DDBJ whole genome shotgun (WGS) entry which is preliminary data.</text>
</comment>
<name>A0A699XTT4_TANCI</name>
<feature type="compositionally biased region" description="Gly residues" evidence="1">
    <location>
        <begin position="67"/>
        <end position="76"/>
    </location>
</feature>
<accession>A0A699XTT4</accession>
<feature type="region of interest" description="Disordered" evidence="1">
    <location>
        <begin position="64"/>
        <end position="83"/>
    </location>
</feature>
<organism evidence="2">
    <name type="scientific">Tanacetum cinerariifolium</name>
    <name type="common">Dalmatian daisy</name>
    <name type="synonym">Chrysanthemum cinerariifolium</name>
    <dbReference type="NCBI Taxonomy" id="118510"/>
    <lineage>
        <taxon>Eukaryota</taxon>
        <taxon>Viridiplantae</taxon>
        <taxon>Streptophyta</taxon>
        <taxon>Embryophyta</taxon>
        <taxon>Tracheophyta</taxon>
        <taxon>Spermatophyta</taxon>
        <taxon>Magnoliopsida</taxon>
        <taxon>eudicotyledons</taxon>
        <taxon>Gunneridae</taxon>
        <taxon>Pentapetalae</taxon>
        <taxon>asterids</taxon>
        <taxon>campanulids</taxon>
        <taxon>Asterales</taxon>
        <taxon>Asteraceae</taxon>
        <taxon>Asteroideae</taxon>
        <taxon>Anthemideae</taxon>
        <taxon>Anthemidinae</taxon>
        <taxon>Tanacetum</taxon>
    </lineage>
</organism>
<dbReference type="EMBL" id="BKCJ011864295">
    <property type="protein sequence ID" value="GFD59384.1"/>
    <property type="molecule type" value="Genomic_DNA"/>
</dbReference>
<feature type="non-terminal residue" evidence="2">
    <location>
        <position position="83"/>
    </location>
</feature>
<dbReference type="AlphaFoldDB" id="A0A699XTT4"/>
<sequence>RAAQRPGAGRHRRILLGPVTAHRRVRPHLGTHVRRRRGTLLLRRSAALSGRPGAAALPAGVEAGRWQAGGGRGGQGAEDLRRR</sequence>
<evidence type="ECO:0000256" key="1">
    <source>
        <dbReference type="SAM" id="MobiDB-lite"/>
    </source>
</evidence>
<evidence type="ECO:0000313" key="2">
    <source>
        <dbReference type="EMBL" id="GFD59384.1"/>
    </source>
</evidence>
<proteinExistence type="predicted"/>
<feature type="non-terminal residue" evidence="2">
    <location>
        <position position="1"/>
    </location>
</feature>
<reference evidence="2" key="1">
    <citation type="journal article" date="2019" name="Sci. Rep.">
        <title>Draft genome of Tanacetum cinerariifolium, the natural source of mosquito coil.</title>
        <authorList>
            <person name="Yamashiro T."/>
            <person name="Shiraishi A."/>
            <person name="Satake H."/>
            <person name="Nakayama K."/>
        </authorList>
    </citation>
    <scope>NUCLEOTIDE SEQUENCE</scope>
</reference>
<gene>
    <name evidence="2" type="ORF">Tci_931353</name>
</gene>
<protein>
    <submittedName>
        <fullName evidence="2">Uncharacterized protein</fullName>
    </submittedName>
</protein>